<evidence type="ECO:0000256" key="1">
    <source>
        <dbReference type="SAM" id="Phobius"/>
    </source>
</evidence>
<dbReference type="OrthoDB" id="44082at2759"/>
<keyword evidence="1" id="KW-1133">Transmembrane helix</keyword>
<keyword evidence="1" id="KW-0812">Transmembrane</keyword>
<evidence type="ECO:0000313" key="3">
    <source>
        <dbReference type="Proteomes" id="UP000291116"/>
    </source>
</evidence>
<keyword evidence="3" id="KW-1185">Reference proteome</keyword>
<feature type="transmembrane region" description="Helical" evidence="1">
    <location>
        <begin position="40"/>
        <end position="60"/>
    </location>
</feature>
<proteinExistence type="predicted"/>
<keyword evidence="1" id="KW-0472">Membrane</keyword>
<name>A0A448ZHG5_9STRA</name>
<organism evidence="2 3">
    <name type="scientific">Pseudo-nitzschia multistriata</name>
    <dbReference type="NCBI Taxonomy" id="183589"/>
    <lineage>
        <taxon>Eukaryota</taxon>
        <taxon>Sar</taxon>
        <taxon>Stramenopiles</taxon>
        <taxon>Ochrophyta</taxon>
        <taxon>Bacillariophyta</taxon>
        <taxon>Bacillariophyceae</taxon>
        <taxon>Bacillariophycidae</taxon>
        <taxon>Bacillariales</taxon>
        <taxon>Bacillariaceae</taxon>
        <taxon>Pseudo-nitzschia</taxon>
    </lineage>
</organism>
<feature type="transmembrane region" description="Helical" evidence="1">
    <location>
        <begin position="12"/>
        <end position="34"/>
    </location>
</feature>
<dbReference type="Pfam" id="PF15071">
    <property type="entry name" value="TMEM220"/>
    <property type="match status" value="1"/>
</dbReference>
<sequence>MGVFNDIASVDAFAINAYCIVSALFFSACAYAQLNDPNPVQWFCAYVFGGCVPNLYWMTTSTDSNSATTEKLVLALHGFVGGLGLAIIYKLATVAPKLLDEMTEHHHGLLWAFMEHEEGRDSCGLLLLIFHASYLASVIKKKGPDHRRQQMNGNNGRGAPSVMLSPAVLSLGLLGVLAVCVYVWVVHHPELVAKHGLKHCQGEMFGRAGEL</sequence>
<dbReference type="AlphaFoldDB" id="A0A448ZHG5"/>
<protein>
    <submittedName>
        <fullName evidence="2">Uncharacterized protein</fullName>
    </submittedName>
</protein>
<feature type="unsure residue" description="E or Q" evidence="2">
    <location>
        <position position="70"/>
    </location>
</feature>
<evidence type="ECO:0000313" key="2">
    <source>
        <dbReference type="EMBL" id="VEU41497.1"/>
    </source>
</evidence>
<dbReference type="EMBL" id="CAACVS010000355">
    <property type="protein sequence ID" value="VEU41497.1"/>
    <property type="molecule type" value="Genomic_DNA"/>
</dbReference>
<gene>
    <name evidence="2" type="ORF">PSNMU_V1.4_AUG-EV-PASAV3_0084260</name>
</gene>
<reference evidence="2 3" key="1">
    <citation type="submission" date="2019-01" db="EMBL/GenBank/DDBJ databases">
        <authorList>
            <person name="Ferrante I. M."/>
        </authorList>
    </citation>
    <scope>NUCLEOTIDE SEQUENCE [LARGE SCALE GENOMIC DNA]</scope>
    <source>
        <strain evidence="2 3">B856</strain>
    </source>
</reference>
<feature type="transmembrane region" description="Helical" evidence="1">
    <location>
        <begin position="161"/>
        <end position="185"/>
    </location>
</feature>
<feature type="transmembrane region" description="Helical" evidence="1">
    <location>
        <begin position="72"/>
        <end position="92"/>
    </location>
</feature>
<accession>A0A448ZHG5</accession>
<dbReference type="Proteomes" id="UP000291116">
    <property type="component" value="Unassembled WGS sequence"/>
</dbReference>
<dbReference type="InterPro" id="IPR029377">
    <property type="entry name" value="TMEM220"/>
</dbReference>